<feature type="compositionally biased region" description="Polar residues" evidence="1">
    <location>
        <begin position="237"/>
        <end position="260"/>
    </location>
</feature>
<reference evidence="2 3" key="1">
    <citation type="journal article" date="2016" name="Nat. Commun.">
        <title>Ectomycorrhizal ecology is imprinted in the genome of the dominant symbiotic fungus Cenococcum geophilum.</title>
        <authorList>
            <consortium name="DOE Joint Genome Institute"/>
            <person name="Peter M."/>
            <person name="Kohler A."/>
            <person name="Ohm R.A."/>
            <person name="Kuo A."/>
            <person name="Krutzmann J."/>
            <person name="Morin E."/>
            <person name="Arend M."/>
            <person name="Barry K.W."/>
            <person name="Binder M."/>
            <person name="Choi C."/>
            <person name="Clum A."/>
            <person name="Copeland A."/>
            <person name="Grisel N."/>
            <person name="Haridas S."/>
            <person name="Kipfer T."/>
            <person name="LaButti K."/>
            <person name="Lindquist E."/>
            <person name="Lipzen A."/>
            <person name="Maire R."/>
            <person name="Meier B."/>
            <person name="Mihaltcheva S."/>
            <person name="Molinier V."/>
            <person name="Murat C."/>
            <person name="Poggeler S."/>
            <person name="Quandt C.A."/>
            <person name="Sperisen C."/>
            <person name="Tritt A."/>
            <person name="Tisserant E."/>
            <person name="Crous P.W."/>
            <person name="Henrissat B."/>
            <person name="Nehls U."/>
            <person name="Egli S."/>
            <person name="Spatafora J.W."/>
            <person name="Grigoriev I.V."/>
            <person name="Martin F.M."/>
        </authorList>
    </citation>
    <scope>NUCLEOTIDE SEQUENCE [LARGE SCALE GENOMIC DNA]</scope>
    <source>
        <strain evidence="2 3">CBS 459.81</strain>
    </source>
</reference>
<dbReference type="AlphaFoldDB" id="A0A8E2JEV4"/>
<protein>
    <submittedName>
        <fullName evidence="2">Uncharacterized protein</fullName>
    </submittedName>
</protein>
<evidence type="ECO:0000256" key="1">
    <source>
        <dbReference type="SAM" id="MobiDB-lite"/>
    </source>
</evidence>
<gene>
    <name evidence="2" type="ORF">K432DRAFT_393451</name>
</gene>
<dbReference type="Proteomes" id="UP000250266">
    <property type="component" value="Unassembled WGS sequence"/>
</dbReference>
<name>A0A8E2JEV4_9PEZI</name>
<feature type="region of interest" description="Disordered" evidence="1">
    <location>
        <begin position="230"/>
        <end position="284"/>
    </location>
</feature>
<dbReference type="EMBL" id="KV744980">
    <property type="protein sequence ID" value="OCK79964.1"/>
    <property type="molecule type" value="Genomic_DNA"/>
</dbReference>
<keyword evidence="3" id="KW-1185">Reference proteome</keyword>
<accession>A0A8E2JEV4</accession>
<evidence type="ECO:0000313" key="3">
    <source>
        <dbReference type="Proteomes" id="UP000250266"/>
    </source>
</evidence>
<proteinExistence type="predicted"/>
<organism evidence="2 3">
    <name type="scientific">Lepidopterella palustris CBS 459.81</name>
    <dbReference type="NCBI Taxonomy" id="1314670"/>
    <lineage>
        <taxon>Eukaryota</taxon>
        <taxon>Fungi</taxon>
        <taxon>Dikarya</taxon>
        <taxon>Ascomycota</taxon>
        <taxon>Pezizomycotina</taxon>
        <taxon>Dothideomycetes</taxon>
        <taxon>Pleosporomycetidae</taxon>
        <taxon>Mytilinidiales</taxon>
        <taxon>Argynnaceae</taxon>
        <taxon>Lepidopterella</taxon>
    </lineage>
</organism>
<evidence type="ECO:0000313" key="2">
    <source>
        <dbReference type="EMBL" id="OCK79964.1"/>
    </source>
</evidence>
<sequence length="298" mass="34737">MCFFIAEWFLCGHWHFHFDPPNAFLRATAQNGNFIPGETWVPPACMLSPEGHNNPLSNRIGPVVYTPGPCWRPECIETTRSYEHELVFDSPYDAGDWAELHKFHSIVETYWKETDLAVRLMRLVPEHVAQVQHPTLRTFFDEHEQSWELKVRNFMFEVEMAADYCGRMHIFLKHQAPRCFFRDVVKLMTLCLSEARRKLLLLTDLSTLVTWQELDHARINAIGDQFPCESRAEESQDISAGSASMSTAQDPTYHLDSSGSRYDDDQDPQDPLNQPEYTEEDRMERWLDQQLYEAMAVE</sequence>